<protein>
    <submittedName>
        <fullName evidence="2">Glycoside hydrolase family 25 protein</fullName>
    </submittedName>
</protein>
<dbReference type="Gene3D" id="3.20.20.80">
    <property type="entry name" value="Glycosidases"/>
    <property type="match status" value="1"/>
</dbReference>
<dbReference type="PANTHER" id="PTHR34135:SF2">
    <property type="entry name" value="LYSOZYME"/>
    <property type="match status" value="1"/>
</dbReference>
<organism evidence="2 3">
    <name type="scientific">Candidatus Anaerobutyricum stercoripullorum</name>
    <dbReference type="NCBI Taxonomy" id="2838456"/>
    <lineage>
        <taxon>Bacteria</taxon>
        <taxon>Bacillati</taxon>
        <taxon>Bacillota</taxon>
        <taxon>Clostridia</taxon>
        <taxon>Lachnospirales</taxon>
        <taxon>Lachnospiraceae</taxon>
        <taxon>Anaerobutyricum</taxon>
    </lineage>
</organism>
<comment type="caution">
    <text evidence="2">The sequence shown here is derived from an EMBL/GenBank/DDBJ whole genome shotgun (WGS) entry which is preliminary data.</text>
</comment>
<dbReference type="AlphaFoldDB" id="A0A9D2BCZ7"/>
<sequence length="349" mass="39175">AFFCLHMSVQAGEKGDKANSFRYEAGQEKDAGPQFGLMNAGAWKRSGNAYYNGNGQVINGAYARGIDVSSNNGQIDWQAVKADGVEFAIIRCGYGMNQTDQDDTRWLENVSGCEAAGIPYGVYIYSYANTVERAVSEADHVLRLINGRRLSYPVYFDMEDQSIFDTTTPQQRGQIAAAFCRRIEAAGYKAAIYASHYSFTNELPQETFDQWGRWVAHYSTKCGYKGTYQMWQATSQGRVAGIQGTVDINFLISDQIFIKPQIKKVVTAGKKKAKVSWMPKKKGMICEISYSKSKKGRYKTITKNAKKGVAKIRKLKSGKKYYFKVRLGRTINGVTVYSKYSKIKALRIR</sequence>
<evidence type="ECO:0000256" key="1">
    <source>
        <dbReference type="ARBA" id="ARBA00010646"/>
    </source>
</evidence>
<reference evidence="2" key="1">
    <citation type="journal article" date="2021" name="PeerJ">
        <title>Extensive microbial diversity within the chicken gut microbiome revealed by metagenomics and culture.</title>
        <authorList>
            <person name="Gilroy R."/>
            <person name="Ravi A."/>
            <person name="Getino M."/>
            <person name="Pursley I."/>
            <person name="Horton D.L."/>
            <person name="Alikhan N.F."/>
            <person name="Baker D."/>
            <person name="Gharbi K."/>
            <person name="Hall N."/>
            <person name="Watson M."/>
            <person name="Adriaenssens E.M."/>
            <person name="Foster-Nyarko E."/>
            <person name="Jarju S."/>
            <person name="Secka A."/>
            <person name="Antonio M."/>
            <person name="Oren A."/>
            <person name="Chaudhuri R.R."/>
            <person name="La Ragione R."/>
            <person name="Hildebrand F."/>
            <person name="Pallen M.J."/>
        </authorList>
    </citation>
    <scope>NUCLEOTIDE SEQUENCE</scope>
    <source>
        <strain evidence="2">ChiSxjej3B15-1167</strain>
    </source>
</reference>
<dbReference type="PROSITE" id="PS51904">
    <property type="entry name" value="GLYCOSYL_HYDROL_F25_2"/>
    <property type="match status" value="1"/>
</dbReference>
<dbReference type="PANTHER" id="PTHR34135">
    <property type="entry name" value="LYSOZYME"/>
    <property type="match status" value="1"/>
</dbReference>
<dbReference type="GO" id="GO:0009253">
    <property type="term" value="P:peptidoglycan catabolic process"/>
    <property type="evidence" value="ECO:0007669"/>
    <property type="project" value="InterPro"/>
</dbReference>
<keyword evidence="2" id="KW-0378">Hydrolase</keyword>
<accession>A0A9D2BCZ7</accession>
<dbReference type="SUPFAM" id="SSF51445">
    <property type="entry name" value="(Trans)glycosidases"/>
    <property type="match status" value="1"/>
</dbReference>
<dbReference type="Pfam" id="PF01183">
    <property type="entry name" value="Glyco_hydro_25"/>
    <property type="match status" value="1"/>
</dbReference>
<evidence type="ECO:0000313" key="3">
    <source>
        <dbReference type="Proteomes" id="UP000886805"/>
    </source>
</evidence>
<feature type="non-terminal residue" evidence="2">
    <location>
        <position position="1"/>
    </location>
</feature>
<gene>
    <name evidence="2" type="ORF">H9849_00785</name>
</gene>
<evidence type="ECO:0000313" key="2">
    <source>
        <dbReference type="EMBL" id="HIX71533.1"/>
    </source>
</evidence>
<dbReference type="CDD" id="cd06414">
    <property type="entry name" value="GH25_LytC-like"/>
    <property type="match status" value="1"/>
</dbReference>
<dbReference type="Gene3D" id="2.60.40.10">
    <property type="entry name" value="Immunoglobulins"/>
    <property type="match status" value="1"/>
</dbReference>
<dbReference type="InterPro" id="IPR002053">
    <property type="entry name" value="Glyco_hydro_25"/>
</dbReference>
<comment type="similarity">
    <text evidence="1">Belongs to the glycosyl hydrolase 25 family.</text>
</comment>
<dbReference type="GO" id="GO:0016998">
    <property type="term" value="P:cell wall macromolecule catabolic process"/>
    <property type="evidence" value="ECO:0007669"/>
    <property type="project" value="InterPro"/>
</dbReference>
<reference evidence="2" key="2">
    <citation type="submission" date="2021-04" db="EMBL/GenBank/DDBJ databases">
        <authorList>
            <person name="Gilroy R."/>
        </authorList>
    </citation>
    <scope>NUCLEOTIDE SEQUENCE</scope>
    <source>
        <strain evidence="2">ChiSxjej3B15-1167</strain>
    </source>
</reference>
<dbReference type="GO" id="GO:0016052">
    <property type="term" value="P:carbohydrate catabolic process"/>
    <property type="evidence" value="ECO:0007669"/>
    <property type="project" value="TreeGrafter"/>
</dbReference>
<dbReference type="EMBL" id="DXEQ01000018">
    <property type="protein sequence ID" value="HIX71533.1"/>
    <property type="molecule type" value="Genomic_DNA"/>
</dbReference>
<name>A0A9D2BCZ7_9FIRM</name>
<dbReference type="InterPro" id="IPR013783">
    <property type="entry name" value="Ig-like_fold"/>
</dbReference>
<proteinExistence type="inferred from homology"/>
<dbReference type="InterPro" id="IPR017853">
    <property type="entry name" value="GH"/>
</dbReference>
<dbReference type="GO" id="GO:0003796">
    <property type="term" value="F:lysozyme activity"/>
    <property type="evidence" value="ECO:0007669"/>
    <property type="project" value="InterPro"/>
</dbReference>
<dbReference type="Proteomes" id="UP000886805">
    <property type="component" value="Unassembled WGS sequence"/>
</dbReference>